<accession>A0A3E5B3C9</accession>
<proteinExistence type="predicted"/>
<name>A0A3E5B3C9_9BACE</name>
<keyword evidence="1" id="KW-0732">Signal</keyword>
<evidence type="ECO:0000313" key="2">
    <source>
        <dbReference type="EMBL" id="RGN32042.1"/>
    </source>
</evidence>
<protein>
    <recommendedName>
        <fullName evidence="4">Major fimbrial subunit protein N-terminal domain-containing protein</fullName>
    </recommendedName>
</protein>
<dbReference type="EMBL" id="QSUL01000015">
    <property type="protein sequence ID" value="RGN32042.1"/>
    <property type="molecule type" value="Genomic_DNA"/>
</dbReference>
<gene>
    <name evidence="2" type="ORF">DXB65_19120</name>
</gene>
<dbReference type="AlphaFoldDB" id="A0A3E5B3C9"/>
<reference evidence="2 3" key="1">
    <citation type="submission" date="2018-08" db="EMBL/GenBank/DDBJ databases">
        <title>A genome reference for cultivated species of the human gut microbiota.</title>
        <authorList>
            <person name="Zou Y."/>
            <person name="Xue W."/>
            <person name="Luo G."/>
        </authorList>
    </citation>
    <scope>NUCLEOTIDE SEQUENCE [LARGE SCALE GENOMIC DNA]</scope>
    <source>
        <strain evidence="2 3">OM05-15BH</strain>
    </source>
</reference>
<sequence length="1073" mass="118626">MKYKTSVLRKSLLLPILLVTVWLAGCTQEEFESIPPQTGSGVRFTLTVPDVATPSVSSRTMTGTGAAKKEDEIKTVDILVFDASKTPAIFLEWAVGTGITQNLANNNSTANFSAPLPPTATTTCIVVVANKQLSDIAPGFKKGVTTKAQAMEALLHTREGKWTADGSTSGGYTPIPMYGETEVAKIDASMNPITGIDMKRMLARIDIRNSASNFTVEEVYLANYNTTGFISSAWNANGQIIDPAPDEPNLPGDSGKKTGEGNAILYSVNGNTPYDGEIYTFESLAAEDAGGVAGDNNASRKDATCLIVKGKIGSGKSGFYRIDFTKTGQTGEQVEYLSLKRNHKYIVTITQALGAGSADIREALSTYTVMSNMKYRVIHYNRDKVKDVVYNGQHMLGVGEPEVQVTQYQNNSYAIDVFTDSPNGWKATVTEGSDWLTFEGGVATASGVANDDTQLKLKIPYFNNDIIGATRTATVTLTAGRLTHEIKVTQYTIDPGIIKFVDAYGNVLENGLFFPIRNPDGDGIPIEPQTVYVMFSVDRIDVRLQGKNDLEIIQYDAGNITPQLYRNSTESFRERVQAFTVQPNPRQTGDGTVEDGIGWWWRWDTMDFNLYDKEGYLKQVQLPINQGELQFSFRHYPTTVNSSTYKIPLGAEQYLQLFVNNNWEIMNIENLNIVNDDGTGLIRTDPDNDLIIGRKNADAKMYQESIVGYDDGLGNDVVGHGYDFRLKLNPGKWKEGKSGTVRITFRNVMHTIQGVSFPFYRTLDLQMVSETKSYTTAGEPLFYLYPLRFDNRIYQNNNVPSQSVGRMANATDAENICGNIGDGWRLPTASELLMSFAYVNALGGNAEDYRYNESQNPYGWYQNWTANYWSSSYYEAQGSGTRYELEFAAGYQNSVPTSKDNYFRCVRNNSNSGTKYPYLKVESAGVTIVSRDNNGGTDPSVLLATGETPDTSDAMNRIAPRLQIENTSTGGKTWAEAKAICENKGNGWRLPTQREMYLVLSMGGTNVSIKNQGFGSSTTWTGSGFEKINAVHWTLTQRDGNYWLVGFNNDEFAAWPQDGGVDWAWFRCVRSVP</sequence>
<organism evidence="2 3">
    <name type="scientific">Bacteroides oleiciplenus</name>
    <dbReference type="NCBI Taxonomy" id="626931"/>
    <lineage>
        <taxon>Bacteria</taxon>
        <taxon>Pseudomonadati</taxon>
        <taxon>Bacteroidota</taxon>
        <taxon>Bacteroidia</taxon>
        <taxon>Bacteroidales</taxon>
        <taxon>Bacteroidaceae</taxon>
        <taxon>Bacteroides</taxon>
    </lineage>
</organism>
<comment type="caution">
    <text evidence="2">The sequence shown here is derived from an EMBL/GenBank/DDBJ whole genome shotgun (WGS) entry which is preliminary data.</text>
</comment>
<evidence type="ECO:0000313" key="3">
    <source>
        <dbReference type="Proteomes" id="UP000260983"/>
    </source>
</evidence>
<feature type="signal peptide" evidence="1">
    <location>
        <begin position="1"/>
        <end position="24"/>
    </location>
</feature>
<evidence type="ECO:0008006" key="4">
    <source>
        <dbReference type="Google" id="ProtNLM"/>
    </source>
</evidence>
<dbReference type="RefSeq" id="WP_117725270.1">
    <property type="nucleotide sequence ID" value="NZ_QSUL01000015.1"/>
</dbReference>
<evidence type="ECO:0000256" key="1">
    <source>
        <dbReference type="SAM" id="SignalP"/>
    </source>
</evidence>
<dbReference type="Proteomes" id="UP000260983">
    <property type="component" value="Unassembled WGS sequence"/>
</dbReference>
<feature type="chain" id="PRO_5017675265" description="Major fimbrial subunit protein N-terminal domain-containing protein" evidence="1">
    <location>
        <begin position="25"/>
        <end position="1073"/>
    </location>
</feature>
<dbReference type="PROSITE" id="PS51257">
    <property type="entry name" value="PROKAR_LIPOPROTEIN"/>
    <property type="match status" value="1"/>
</dbReference>